<dbReference type="InterPro" id="IPR005119">
    <property type="entry name" value="LysR_subst-bd"/>
</dbReference>
<reference evidence="6 7" key="1">
    <citation type="submission" date="2024-03" db="EMBL/GenBank/DDBJ databases">
        <title>Pseudoalteromonas qingdaonensis sp. nov., isolated from the intestines of marine benthic organisms.</title>
        <authorList>
            <person name="Lin X."/>
            <person name="Fang S."/>
            <person name="Hu X."/>
        </authorList>
    </citation>
    <scope>NUCLEOTIDE SEQUENCE [LARGE SCALE GENOMIC DNA]</scope>
    <source>
        <strain evidence="6 7">YIC-827</strain>
    </source>
</reference>
<dbReference type="Proteomes" id="UP001447008">
    <property type="component" value="Unassembled WGS sequence"/>
</dbReference>
<dbReference type="Pfam" id="PF03466">
    <property type="entry name" value="LysR_substrate"/>
    <property type="match status" value="1"/>
</dbReference>
<dbReference type="InterPro" id="IPR000847">
    <property type="entry name" value="LysR_HTH_N"/>
</dbReference>
<dbReference type="CDD" id="cd08417">
    <property type="entry name" value="PBP2_Nitroaromatics_like"/>
    <property type="match status" value="1"/>
</dbReference>
<evidence type="ECO:0000256" key="2">
    <source>
        <dbReference type="ARBA" id="ARBA00023015"/>
    </source>
</evidence>
<dbReference type="InterPro" id="IPR036388">
    <property type="entry name" value="WH-like_DNA-bd_sf"/>
</dbReference>
<gene>
    <name evidence="6" type="ORF">WCN91_12945</name>
</gene>
<dbReference type="PANTHER" id="PTHR30118:SF15">
    <property type="entry name" value="TRANSCRIPTIONAL REGULATORY PROTEIN"/>
    <property type="match status" value="1"/>
</dbReference>
<evidence type="ECO:0000313" key="7">
    <source>
        <dbReference type="Proteomes" id="UP001447008"/>
    </source>
</evidence>
<evidence type="ECO:0000256" key="1">
    <source>
        <dbReference type="ARBA" id="ARBA00009437"/>
    </source>
</evidence>
<sequence length="310" mass="34958">MNLRQVDLNLLVYLHILIEERSVSAAANRLALTQSAMSNALKRLRDLFGDPLLVRSGSVMMCTEKALALQPQLEHFLTLAQAITTQEQDFDPSSSEHTFRIMANEFLVASLLVPFISEVLSAYQGINIDLINPSDVTLSELEHGQVDIAIDRFTRMPASFHQATLWRDNYCCLTAKTHPLQQNLELETYLANPHVWLNRSGFGPEPMIKNREPQKLGWVDQALVQLGERRNIRVYARHHSLIPALCADSQLIATLPRRLAEHIITTSKAPLALCAVPFPIVPIGVSMLWSPLVHHSPAHIWLRQQLQSYT</sequence>
<dbReference type="PANTHER" id="PTHR30118">
    <property type="entry name" value="HTH-TYPE TRANSCRIPTIONAL REGULATOR LEUO-RELATED"/>
    <property type="match status" value="1"/>
</dbReference>
<dbReference type="InterPro" id="IPR050389">
    <property type="entry name" value="LysR-type_TF"/>
</dbReference>
<dbReference type="Pfam" id="PF00126">
    <property type="entry name" value="HTH_1"/>
    <property type="match status" value="1"/>
</dbReference>
<name>A0ABU9N201_9GAMM</name>
<keyword evidence="4" id="KW-0804">Transcription</keyword>
<protein>
    <submittedName>
        <fullName evidence="6">LysR family transcriptional regulator</fullName>
    </submittedName>
</protein>
<dbReference type="SUPFAM" id="SSF53850">
    <property type="entry name" value="Periplasmic binding protein-like II"/>
    <property type="match status" value="1"/>
</dbReference>
<keyword evidence="3" id="KW-0238">DNA-binding</keyword>
<proteinExistence type="inferred from homology"/>
<dbReference type="InterPro" id="IPR036390">
    <property type="entry name" value="WH_DNA-bd_sf"/>
</dbReference>
<evidence type="ECO:0000256" key="3">
    <source>
        <dbReference type="ARBA" id="ARBA00023125"/>
    </source>
</evidence>
<dbReference type="PRINTS" id="PR00039">
    <property type="entry name" value="HTHLYSR"/>
</dbReference>
<dbReference type="InterPro" id="IPR037402">
    <property type="entry name" value="YidZ_PBP2"/>
</dbReference>
<feature type="domain" description="HTH lysR-type" evidence="5">
    <location>
        <begin position="6"/>
        <end position="63"/>
    </location>
</feature>
<organism evidence="6 7">
    <name type="scientific">Pseudoalteromonas qingdaonensis</name>
    <dbReference type="NCBI Taxonomy" id="3131913"/>
    <lineage>
        <taxon>Bacteria</taxon>
        <taxon>Pseudomonadati</taxon>
        <taxon>Pseudomonadota</taxon>
        <taxon>Gammaproteobacteria</taxon>
        <taxon>Alteromonadales</taxon>
        <taxon>Pseudoalteromonadaceae</taxon>
        <taxon>Pseudoalteromonas</taxon>
    </lineage>
</organism>
<comment type="caution">
    <text evidence="6">The sequence shown here is derived from an EMBL/GenBank/DDBJ whole genome shotgun (WGS) entry which is preliminary data.</text>
</comment>
<dbReference type="PROSITE" id="PS50931">
    <property type="entry name" value="HTH_LYSR"/>
    <property type="match status" value="1"/>
</dbReference>
<dbReference type="EMBL" id="JBCGCU010000016">
    <property type="protein sequence ID" value="MEM0516308.1"/>
    <property type="molecule type" value="Genomic_DNA"/>
</dbReference>
<accession>A0ABU9N201</accession>
<keyword evidence="7" id="KW-1185">Reference proteome</keyword>
<comment type="similarity">
    <text evidence="1">Belongs to the LysR transcriptional regulatory family.</text>
</comment>
<evidence type="ECO:0000259" key="5">
    <source>
        <dbReference type="PROSITE" id="PS50931"/>
    </source>
</evidence>
<dbReference type="Gene3D" id="3.40.190.10">
    <property type="entry name" value="Periplasmic binding protein-like II"/>
    <property type="match status" value="2"/>
</dbReference>
<evidence type="ECO:0000256" key="4">
    <source>
        <dbReference type="ARBA" id="ARBA00023163"/>
    </source>
</evidence>
<dbReference type="Gene3D" id="1.10.10.10">
    <property type="entry name" value="Winged helix-like DNA-binding domain superfamily/Winged helix DNA-binding domain"/>
    <property type="match status" value="1"/>
</dbReference>
<evidence type="ECO:0000313" key="6">
    <source>
        <dbReference type="EMBL" id="MEM0516308.1"/>
    </source>
</evidence>
<dbReference type="RefSeq" id="WP_342679697.1">
    <property type="nucleotide sequence ID" value="NZ_JBCGCU010000016.1"/>
</dbReference>
<dbReference type="SUPFAM" id="SSF46785">
    <property type="entry name" value="Winged helix' DNA-binding domain"/>
    <property type="match status" value="1"/>
</dbReference>
<keyword evidence="2" id="KW-0805">Transcription regulation</keyword>